<comment type="caution">
    <text evidence="1">The sequence shown here is derived from an EMBL/GenBank/DDBJ whole genome shotgun (WGS) entry which is preliminary data.</text>
</comment>
<dbReference type="OMA" id="LTQDFAI"/>
<name>A0A8S1KKI2_PARPR</name>
<dbReference type="Proteomes" id="UP000688137">
    <property type="component" value="Unassembled WGS sequence"/>
</dbReference>
<keyword evidence="2" id="KW-1185">Reference proteome</keyword>
<accession>A0A8S1KKI2</accession>
<evidence type="ECO:0000313" key="1">
    <source>
        <dbReference type="EMBL" id="CAD8055588.1"/>
    </source>
</evidence>
<dbReference type="AlphaFoldDB" id="A0A8S1KKI2"/>
<gene>
    <name evidence="1" type="ORF">PPRIM_AZ9-3.1.T0230256</name>
</gene>
<reference evidence="1" key="1">
    <citation type="submission" date="2021-01" db="EMBL/GenBank/DDBJ databases">
        <authorList>
            <consortium name="Genoscope - CEA"/>
            <person name="William W."/>
        </authorList>
    </citation>
    <scope>NUCLEOTIDE SEQUENCE</scope>
</reference>
<organism evidence="1 2">
    <name type="scientific">Paramecium primaurelia</name>
    <dbReference type="NCBI Taxonomy" id="5886"/>
    <lineage>
        <taxon>Eukaryota</taxon>
        <taxon>Sar</taxon>
        <taxon>Alveolata</taxon>
        <taxon>Ciliophora</taxon>
        <taxon>Intramacronucleata</taxon>
        <taxon>Oligohymenophorea</taxon>
        <taxon>Peniculida</taxon>
        <taxon>Parameciidae</taxon>
        <taxon>Paramecium</taxon>
    </lineage>
</organism>
<sequence length="195" mass="23293">MHQLGKSEKSICLKDYSILKKVQSLSRHDDADKEKIFMLKQKSFDLTTRRNSSNLTQDFVNESILIHRITNIQNPNKYIGMNLLQQKIWERIQKFQQKYIDDQSNLIIIVLKPDQEYEFMFNISKLSCFSKIKYLTNSLTNHFYELTKIYPYLSMLIGKIKTQKLDNDMRLFELLNIIMNGKRQLVLQSHMYNQV</sequence>
<proteinExistence type="predicted"/>
<protein>
    <submittedName>
        <fullName evidence="1">Uncharacterized protein</fullName>
    </submittedName>
</protein>
<dbReference type="EMBL" id="CAJJDM010000021">
    <property type="protein sequence ID" value="CAD8055588.1"/>
    <property type="molecule type" value="Genomic_DNA"/>
</dbReference>
<evidence type="ECO:0000313" key="2">
    <source>
        <dbReference type="Proteomes" id="UP000688137"/>
    </source>
</evidence>